<sequence length="118" mass="13312">MTDGTVNRILTLDQLRTAHCTRVDGAPLGAAHVQEQLRALPQWTTVRDTLQRSFRFANYYETLAFVNAIAWVVHREDHHPELRVGYDRVEVSFTTHSVKGISINDFICAAKVDMVSGS</sequence>
<evidence type="ECO:0000256" key="1">
    <source>
        <dbReference type="ARBA" id="ARBA00001554"/>
    </source>
</evidence>
<dbReference type="PANTHER" id="PTHR12599">
    <property type="entry name" value="PTERIN-4-ALPHA-CARBINOLAMINE DEHYDRATASE"/>
    <property type="match status" value="1"/>
</dbReference>
<dbReference type="InterPro" id="IPR036428">
    <property type="entry name" value="PCD_sf"/>
</dbReference>
<gene>
    <name evidence="5" type="ORF">GCM10023144_42950</name>
</gene>
<dbReference type="InterPro" id="IPR001533">
    <property type="entry name" value="Pterin_deHydtase"/>
</dbReference>
<dbReference type="HAMAP" id="MF_00434">
    <property type="entry name" value="Pterin_4_alpha"/>
    <property type="match status" value="1"/>
</dbReference>
<proteinExistence type="inferred from homology"/>
<evidence type="ECO:0000256" key="2">
    <source>
        <dbReference type="ARBA" id="ARBA00006472"/>
    </source>
</evidence>
<organism evidence="5 6">
    <name type="scientific">Pigmentiphaga soli</name>
    <dbReference type="NCBI Taxonomy" id="1007095"/>
    <lineage>
        <taxon>Bacteria</taxon>
        <taxon>Pseudomonadati</taxon>
        <taxon>Pseudomonadota</taxon>
        <taxon>Betaproteobacteria</taxon>
        <taxon>Burkholderiales</taxon>
        <taxon>Alcaligenaceae</taxon>
        <taxon>Pigmentiphaga</taxon>
    </lineage>
</organism>
<protein>
    <recommendedName>
        <fullName evidence="4">Putative pterin-4-alpha-carbinolamine dehydratase</fullName>
        <shortName evidence="4">PHS</shortName>
        <ecNumber evidence="4">4.2.1.96</ecNumber>
    </recommendedName>
    <alternativeName>
        <fullName evidence="4">4-alpha-hydroxy-tetrahydropterin dehydratase</fullName>
    </alternativeName>
    <alternativeName>
        <fullName evidence="4">Pterin carbinolamine dehydratase</fullName>
        <shortName evidence="4">PCD</shortName>
    </alternativeName>
</protein>
<evidence type="ECO:0000313" key="5">
    <source>
        <dbReference type="EMBL" id="GAA4341788.1"/>
    </source>
</evidence>
<dbReference type="SUPFAM" id="SSF55248">
    <property type="entry name" value="PCD-like"/>
    <property type="match status" value="1"/>
</dbReference>
<comment type="caution">
    <text evidence="5">The sequence shown here is derived from an EMBL/GenBank/DDBJ whole genome shotgun (WGS) entry which is preliminary data.</text>
</comment>
<dbReference type="EC" id="4.2.1.96" evidence="4"/>
<dbReference type="Proteomes" id="UP001501671">
    <property type="component" value="Unassembled WGS sequence"/>
</dbReference>
<dbReference type="Pfam" id="PF01329">
    <property type="entry name" value="Pterin_4a"/>
    <property type="match status" value="1"/>
</dbReference>
<name>A0ABP8HNX9_9BURK</name>
<dbReference type="CDD" id="cd00913">
    <property type="entry name" value="PCD_DCoH_subfamily_a"/>
    <property type="match status" value="1"/>
</dbReference>
<keyword evidence="6" id="KW-1185">Reference proteome</keyword>
<evidence type="ECO:0000256" key="3">
    <source>
        <dbReference type="ARBA" id="ARBA00023239"/>
    </source>
</evidence>
<accession>A0ABP8HNX9</accession>
<comment type="similarity">
    <text evidence="2 4">Belongs to the pterin-4-alpha-carbinolamine dehydratase family.</text>
</comment>
<reference evidence="6" key="1">
    <citation type="journal article" date="2019" name="Int. J. Syst. Evol. Microbiol.">
        <title>The Global Catalogue of Microorganisms (GCM) 10K type strain sequencing project: providing services to taxonomists for standard genome sequencing and annotation.</title>
        <authorList>
            <consortium name="The Broad Institute Genomics Platform"/>
            <consortium name="The Broad Institute Genome Sequencing Center for Infectious Disease"/>
            <person name="Wu L."/>
            <person name="Ma J."/>
        </authorList>
    </citation>
    <scope>NUCLEOTIDE SEQUENCE [LARGE SCALE GENOMIC DNA]</scope>
    <source>
        <strain evidence="6">JCM 17666</strain>
    </source>
</reference>
<keyword evidence="3 4" id="KW-0456">Lyase</keyword>
<dbReference type="EMBL" id="BAABFO010000030">
    <property type="protein sequence ID" value="GAA4341788.1"/>
    <property type="molecule type" value="Genomic_DNA"/>
</dbReference>
<dbReference type="PANTHER" id="PTHR12599:SF0">
    <property type="entry name" value="PTERIN-4-ALPHA-CARBINOLAMINE DEHYDRATASE"/>
    <property type="match status" value="1"/>
</dbReference>
<evidence type="ECO:0000256" key="4">
    <source>
        <dbReference type="HAMAP-Rule" id="MF_00434"/>
    </source>
</evidence>
<evidence type="ECO:0000313" key="6">
    <source>
        <dbReference type="Proteomes" id="UP001501671"/>
    </source>
</evidence>
<dbReference type="NCBIfam" id="NF002019">
    <property type="entry name" value="PRK00823.1-4"/>
    <property type="match status" value="1"/>
</dbReference>
<dbReference type="RefSeq" id="WP_345251966.1">
    <property type="nucleotide sequence ID" value="NZ_BAABFO010000030.1"/>
</dbReference>
<dbReference type="Gene3D" id="3.30.1360.20">
    <property type="entry name" value="Transcriptional coactivator/pterin dehydratase"/>
    <property type="match status" value="1"/>
</dbReference>
<comment type="catalytic activity">
    <reaction evidence="1 4">
        <text>(4aS,6R)-4a-hydroxy-L-erythro-5,6,7,8-tetrahydrobiopterin = (6R)-L-erythro-6,7-dihydrobiopterin + H2O</text>
        <dbReference type="Rhea" id="RHEA:11920"/>
        <dbReference type="ChEBI" id="CHEBI:15377"/>
        <dbReference type="ChEBI" id="CHEBI:15642"/>
        <dbReference type="ChEBI" id="CHEBI:43120"/>
        <dbReference type="EC" id="4.2.1.96"/>
    </reaction>
</comment>